<keyword evidence="12" id="KW-1185">Reference proteome</keyword>
<evidence type="ECO:0000259" key="10">
    <source>
        <dbReference type="Pfam" id="PF02501"/>
    </source>
</evidence>
<evidence type="ECO:0000256" key="5">
    <source>
        <dbReference type="ARBA" id="ARBA00022519"/>
    </source>
</evidence>
<sequence length="118" mass="12705">MNRRGGFTLIEVMVALAIVAIALAAGSRAASSVVGTSQRLNDVVLAQWCADNQLTELRMQGQLPAVGKTTFNCMQLGRTFQGTLKVQPTPNPSFRRVDAIVANDEGREMVTISTVMSH</sequence>
<dbReference type="NCBIfam" id="TIGR02532">
    <property type="entry name" value="IV_pilin_GFxxxE"/>
    <property type="match status" value="1"/>
</dbReference>
<keyword evidence="6" id="KW-0812">Transmembrane</keyword>
<keyword evidence="5 9" id="KW-0997">Cell inner membrane</keyword>
<keyword evidence="4 9" id="KW-0488">Methylation</keyword>
<dbReference type="Proteomes" id="UP001139353">
    <property type="component" value="Unassembled WGS sequence"/>
</dbReference>
<dbReference type="NCBIfam" id="TIGR01707">
    <property type="entry name" value="gspI"/>
    <property type="match status" value="1"/>
</dbReference>
<name>A0A9X2BYI5_9BURK</name>
<protein>
    <recommendedName>
        <fullName evidence="9">Type II secretion system protein I</fullName>
        <shortName evidence="9">T2SS minor pseudopilin I</shortName>
    </recommendedName>
</protein>
<dbReference type="GO" id="GO:0015628">
    <property type="term" value="P:protein secretion by the type II secretion system"/>
    <property type="evidence" value="ECO:0007669"/>
    <property type="project" value="UniProtKB-UniRule"/>
</dbReference>
<dbReference type="AlphaFoldDB" id="A0A9X2BYI5"/>
<dbReference type="InterPro" id="IPR010052">
    <property type="entry name" value="T2SS_protein-GspI"/>
</dbReference>
<keyword evidence="7" id="KW-1133">Transmembrane helix</keyword>
<evidence type="ECO:0000256" key="1">
    <source>
        <dbReference type="ARBA" id="ARBA00004377"/>
    </source>
</evidence>
<dbReference type="InterPro" id="IPR012902">
    <property type="entry name" value="N_methyl_site"/>
</dbReference>
<dbReference type="InterPro" id="IPR045584">
    <property type="entry name" value="Pilin-like"/>
</dbReference>
<dbReference type="Gene3D" id="3.30.1300.30">
    <property type="entry name" value="GSPII I/J protein-like"/>
    <property type="match status" value="1"/>
</dbReference>
<accession>A0A9X2BYI5</accession>
<evidence type="ECO:0000256" key="7">
    <source>
        <dbReference type="ARBA" id="ARBA00022989"/>
    </source>
</evidence>
<comment type="PTM">
    <text evidence="9">Cleaved by prepilin peptidase.</text>
</comment>
<organism evidence="11 12">
    <name type="scientific">Scleromatobacter humisilvae</name>
    <dbReference type="NCBI Taxonomy" id="2897159"/>
    <lineage>
        <taxon>Bacteria</taxon>
        <taxon>Pseudomonadati</taxon>
        <taxon>Pseudomonadota</taxon>
        <taxon>Betaproteobacteria</taxon>
        <taxon>Burkholderiales</taxon>
        <taxon>Sphaerotilaceae</taxon>
        <taxon>Scleromatobacter</taxon>
    </lineage>
</organism>
<dbReference type="PANTHER" id="PTHR38779:SF2">
    <property type="entry name" value="TYPE II SECRETION SYSTEM PROTEIN I-RELATED"/>
    <property type="match status" value="1"/>
</dbReference>
<evidence type="ECO:0000256" key="6">
    <source>
        <dbReference type="ARBA" id="ARBA00022692"/>
    </source>
</evidence>
<comment type="similarity">
    <text evidence="2 9">Belongs to the GSP I family.</text>
</comment>
<evidence type="ECO:0000256" key="8">
    <source>
        <dbReference type="ARBA" id="ARBA00023136"/>
    </source>
</evidence>
<evidence type="ECO:0000256" key="9">
    <source>
        <dbReference type="RuleBase" id="RU368030"/>
    </source>
</evidence>
<dbReference type="Pfam" id="PF02501">
    <property type="entry name" value="T2SSI"/>
    <property type="match status" value="1"/>
</dbReference>
<dbReference type="RefSeq" id="WP_275681445.1">
    <property type="nucleotide sequence ID" value="NZ_JAJLJH010000001.1"/>
</dbReference>
<comment type="caution">
    <text evidence="11">The sequence shown here is derived from an EMBL/GenBank/DDBJ whole genome shotgun (WGS) entry which is preliminary data.</text>
</comment>
<dbReference type="PROSITE" id="PS00409">
    <property type="entry name" value="PROKAR_NTER_METHYL"/>
    <property type="match status" value="1"/>
</dbReference>
<evidence type="ECO:0000256" key="2">
    <source>
        <dbReference type="ARBA" id="ARBA00008358"/>
    </source>
</evidence>
<reference evidence="11" key="1">
    <citation type="submission" date="2021-11" db="EMBL/GenBank/DDBJ databases">
        <title>BS-T2-15 a new species belonging to the Comamonadaceae family isolated from the soil of a French oak forest.</title>
        <authorList>
            <person name="Mieszkin S."/>
            <person name="Alain K."/>
        </authorList>
    </citation>
    <scope>NUCLEOTIDE SEQUENCE</scope>
    <source>
        <strain evidence="11">BS-T2-15</strain>
    </source>
</reference>
<gene>
    <name evidence="11" type="primary">gspI</name>
    <name evidence="11" type="ORF">LPC04_06945</name>
</gene>
<comment type="function">
    <text evidence="9">Component of the type II secretion system required for the energy-dependent secretion of extracellular factors such as proteases and toxins from the periplasm.</text>
</comment>
<dbReference type="GO" id="GO:0005886">
    <property type="term" value="C:plasma membrane"/>
    <property type="evidence" value="ECO:0007669"/>
    <property type="project" value="UniProtKB-SubCell"/>
</dbReference>
<evidence type="ECO:0000313" key="11">
    <source>
        <dbReference type="EMBL" id="MCK9685442.1"/>
    </source>
</evidence>
<dbReference type="GO" id="GO:0015627">
    <property type="term" value="C:type II protein secretion system complex"/>
    <property type="evidence" value="ECO:0007669"/>
    <property type="project" value="UniProtKB-UniRule"/>
</dbReference>
<evidence type="ECO:0000256" key="4">
    <source>
        <dbReference type="ARBA" id="ARBA00022481"/>
    </source>
</evidence>
<comment type="subunit">
    <text evidence="9">Type II secretion is composed of four main components: the outer membrane complex, the inner membrane complex, the cytoplasmic secretion ATPase and the periplasm-spanning pseudopilus.</text>
</comment>
<dbReference type="EMBL" id="JAJLJH010000001">
    <property type="protein sequence ID" value="MCK9685442.1"/>
    <property type="molecule type" value="Genomic_DNA"/>
</dbReference>
<dbReference type="SUPFAM" id="SSF54523">
    <property type="entry name" value="Pili subunits"/>
    <property type="match status" value="1"/>
</dbReference>
<feature type="domain" description="Type II secretion system protein GspI C-terminal" evidence="10">
    <location>
        <begin position="40"/>
        <end position="116"/>
    </location>
</feature>
<comment type="subcellular location">
    <subcellularLocation>
        <location evidence="1 9">Cell inner membrane</location>
        <topology evidence="1 9">Single-pass membrane protein</topology>
    </subcellularLocation>
</comment>
<keyword evidence="8" id="KW-0472">Membrane</keyword>
<dbReference type="Pfam" id="PF07963">
    <property type="entry name" value="N_methyl"/>
    <property type="match status" value="1"/>
</dbReference>
<dbReference type="InterPro" id="IPR003413">
    <property type="entry name" value="T2SS_GspI_C"/>
</dbReference>
<dbReference type="PANTHER" id="PTHR38779">
    <property type="entry name" value="TYPE II SECRETION SYSTEM PROTEIN I-RELATED"/>
    <property type="match status" value="1"/>
</dbReference>
<proteinExistence type="inferred from homology"/>
<keyword evidence="3" id="KW-1003">Cell membrane</keyword>
<evidence type="ECO:0000313" key="12">
    <source>
        <dbReference type="Proteomes" id="UP001139353"/>
    </source>
</evidence>
<evidence type="ECO:0000256" key="3">
    <source>
        <dbReference type="ARBA" id="ARBA00022475"/>
    </source>
</evidence>